<evidence type="ECO:0008006" key="3">
    <source>
        <dbReference type="Google" id="ProtNLM"/>
    </source>
</evidence>
<evidence type="ECO:0000313" key="1">
    <source>
        <dbReference type="EMBL" id="ENZ13809.1"/>
    </source>
</evidence>
<accession>A0A0E2HAR8</accession>
<dbReference type="HOGENOM" id="CLU_208976_0_0_9"/>
<proteinExistence type="predicted"/>
<dbReference type="Proteomes" id="UP000013085">
    <property type="component" value="Unassembled WGS sequence"/>
</dbReference>
<organism evidence="1 2">
    <name type="scientific">[Clostridium] clostridioforme 90A8</name>
    <dbReference type="NCBI Taxonomy" id="999408"/>
    <lineage>
        <taxon>Bacteria</taxon>
        <taxon>Bacillati</taxon>
        <taxon>Bacillota</taxon>
        <taxon>Clostridia</taxon>
        <taxon>Lachnospirales</taxon>
        <taxon>Lachnospiraceae</taxon>
        <taxon>Enterocloster</taxon>
    </lineage>
</organism>
<dbReference type="PATRIC" id="fig|999408.3.peg.2925"/>
<comment type="caution">
    <text evidence="1">The sequence shown here is derived from an EMBL/GenBank/DDBJ whole genome shotgun (WGS) entry which is preliminary data.</text>
</comment>
<dbReference type="EMBL" id="AGYR01000029">
    <property type="protein sequence ID" value="ENZ13809.1"/>
    <property type="molecule type" value="Genomic_DNA"/>
</dbReference>
<dbReference type="RefSeq" id="WP_002595947.1">
    <property type="nucleotide sequence ID" value="NZ_KB851021.1"/>
</dbReference>
<sequence length="61" mass="7119">MIKGAKSIAEYAIRKWLQSEGFEMRYFKLTVHNNEAMIVDSAGDTLWLIYDNDTKSVYVKE</sequence>
<gene>
    <name evidence="1" type="ORF">HMPREF1090_02704</name>
</gene>
<protein>
    <recommendedName>
        <fullName evidence="3">PepSY domain-containing protein</fullName>
    </recommendedName>
</protein>
<name>A0A0E2HAR8_9FIRM</name>
<reference evidence="1 2" key="1">
    <citation type="submission" date="2013-01" db="EMBL/GenBank/DDBJ databases">
        <title>The Genome Sequence of Clostridium clostridioforme 90A8.</title>
        <authorList>
            <consortium name="The Broad Institute Genome Sequencing Platform"/>
            <person name="Earl A."/>
            <person name="Ward D."/>
            <person name="Feldgarden M."/>
            <person name="Gevers D."/>
            <person name="Courvalin P."/>
            <person name="Lambert T."/>
            <person name="Walker B."/>
            <person name="Young S.K."/>
            <person name="Zeng Q."/>
            <person name="Gargeya S."/>
            <person name="Fitzgerald M."/>
            <person name="Haas B."/>
            <person name="Abouelleil A."/>
            <person name="Alvarado L."/>
            <person name="Arachchi H.M."/>
            <person name="Berlin A.M."/>
            <person name="Chapman S.B."/>
            <person name="Dewar J."/>
            <person name="Goldberg J."/>
            <person name="Griggs A."/>
            <person name="Gujja S."/>
            <person name="Hansen M."/>
            <person name="Howarth C."/>
            <person name="Imamovic A."/>
            <person name="Larimer J."/>
            <person name="McCowan C."/>
            <person name="Murphy C."/>
            <person name="Neiman D."/>
            <person name="Pearson M."/>
            <person name="Priest M."/>
            <person name="Roberts A."/>
            <person name="Saif S."/>
            <person name="Shea T."/>
            <person name="Sisk P."/>
            <person name="Sykes S."/>
            <person name="Wortman J."/>
            <person name="Nusbaum C."/>
            <person name="Birren B."/>
        </authorList>
    </citation>
    <scope>NUCLEOTIDE SEQUENCE [LARGE SCALE GENOMIC DNA]</scope>
    <source>
        <strain evidence="1 2">90A8</strain>
    </source>
</reference>
<evidence type="ECO:0000313" key="2">
    <source>
        <dbReference type="Proteomes" id="UP000013085"/>
    </source>
</evidence>
<dbReference type="AlphaFoldDB" id="A0A0E2HAR8"/>